<reference evidence="1" key="2">
    <citation type="journal article" date="2022" name="New Phytol.">
        <title>Evolutionary transition to the ectomycorrhizal habit in the genomes of a hyperdiverse lineage of mushroom-forming fungi.</title>
        <authorList>
            <person name="Looney B."/>
            <person name="Miyauchi S."/>
            <person name="Morin E."/>
            <person name="Drula E."/>
            <person name="Courty P.E."/>
            <person name="Kohler A."/>
            <person name="Kuo A."/>
            <person name="LaButti K."/>
            <person name="Pangilinan J."/>
            <person name="Lipzen A."/>
            <person name="Riley R."/>
            <person name="Andreopoulos W."/>
            <person name="He G."/>
            <person name="Johnson J."/>
            <person name="Nolan M."/>
            <person name="Tritt A."/>
            <person name="Barry K.W."/>
            <person name="Grigoriev I.V."/>
            <person name="Nagy L.G."/>
            <person name="Hibbett D."/>
            <person name="Henrissat B."/>
            <person name="Matheny P.B."/>
            <person name="Labbe J."/>
            <person name="Martin F.M."/>
        </authorList>
    </citation>
    <scope>NUCLEOTIDE SEQUENCE</scope>
    <source>
        <strain evidence="1">HHB10654</strain>
    </source>
</reference>
<evidence type="ECO:0000313" key="1">
    <source>
        <dbReference type="EMBL" id="KAI0065086.1"/>
    </source>
</evidence>
<proteinExistence type="predicted"/>
<evidence type="ECO:0000313" key="2">
    <source>
        <dbReference type="Proteomes" id="UP000814140"/>
    </source>
</evidence>
<sequence length="127" mass="13914">LDPGVYTLTDVRWGMALDLSGGDGRSAIGFAKHGWENQQWEWSPLGAGYTIRSVQSQAYLAVDNFNNIQNGRAAPIVTSSFPACWDMEILTDDDDDDGIYARIRWPHSDLALGLGGEVPGARVIYVL</sequence>
<dbReference type="EMBL" id="MU277196">
    <property type="protein sequence ID" value="KAI0065086.1"/>
    <property type="molecule type" value="Genomic_DNA"/>
</dbReference>
<comment type="caution">
    <text evidence="1">The sequence shown here is derived from an EMBL/GenBank/DDBJ whole genome shotgun (WGS) entry which is preliminary data.</text>
</comment>
<feature type="non-terminal residue" evidence="1">
    <location>
        <position position="1"/>
    </location>
</feature>
<accession>A0ACB8TA79</accession>
<keyword evidence="2" id="KW-1185">Reference proteome</keyword>
<organism evidence="1 2">
    <name type="scientific">Artomyces pyxidatus</name>
    <dbReference type="NCBI Taxonomy" id="48021"/>
    <lineage>
        <taxon>Eukaryota</taxon>
        <taxon>Fungi</taxon>
        <taxon>Dikarya</taxon>
        <taxon>Basidiomycota</taxon>
        <taxon>Agaricomycotina</taxon>
        <taxon>Agaricomycetes</taxon>
        <taxon>Russulales</taxon>
        <taxon>Auriscalpiaceae</taxon>
        <taxon>Artomyces</taxon>
    </lineage>
</organism>
<name>A0ACB8TA79_9AGAM</name>
<dbReference type="Proteomes" id="UP000814140">
    <property type="component" value="Unassembled WGS sequence"/>
</dbReference>
<protein>
    <submittedName>
        <fullName evidence="1">Uncharacterized protein</fullName>
    </submittedName>
</protein>
<reference evidence="1" key="1">
    <citation type="submission" date="2021-03" db="EMBL/GenBank/DDBJ databases">
        <authorList>
            <consortium name="DOE Joint Genome Institute"/>
            <person name="Ahrendt S."/>
            <person name="Looney B.P."/>
            <person name="Miyauchi S."/>
            <person name="Morin E."/>
            <person name="Drula E."/>
            <person name="Courty P.E."/>
            <person name="Chicoki N."/>
            <person name="Fauchery L."/>
            <person name="Kohler A."/>
            <person name="Kuo A."/>
            <person name="Labutti K."/>
            <person name="Pangilinan J."/>
            <person name="Lipzen A."/>
            <person name="Riley R."/>
            <person name="Andreopoulos W."/>
            <person name="He G."/>
            <person name="Johnson J."/>
            <person name="Barry K.W."/>
            <person name="Grigoriev I.V."/>
            <person name="Nagy L."/>
            <person name="Hibbett D."/>
            <person name="Henrissat B."/>
            <person name="Matheny P.B."/>
            <person name="Labbe J."/>
            <person name="Martin F."/>
        </authorList>
    </citation>
    <scope>NUCLEOTIDE SEQUENCE</scope>
    <source>
        <strain evidence="1">HHB10654</strain>
    </source>
</reference>
<gene>
    <name evidence="1" type="ORF">BV25DRAFT_1799019</name>
</gene>